<proteinExistence type="predicted"/>
<dbReference type="Proteomes" id="UP000028089">
    <property type="component" value="Unassembled WGS sequence"/>
</dbReference>
<dbReference type="Pfam" id="PF13307">
    <property type="entry name" value="Helicase_C_2"/>
    <property type="match status" value="1"/>
</dbReference>
<dbReference type="InterPro" id="IPR027417">
    <property type="entry name" value="P-loop_NTPase"/>
</dbReference>
<dbReference type="InterPro" id="IPR011545">
    <property type="entry name" value="DEAD/DEAH_box_helicase_dom"/>
</dbReference>
<evidence type="ECO:0000259" key="1">
    <source>
        <dbReference type="PROSITE" id="PS51192"/>
    </source>
</evidence>
<dbReference type="InterPro" id="IPR006555">
    <property type="entry name" value="ATP-dep_Helicase_C"/>
</dbReference>
<dbReference type="GO" id="GO:0005524">
    <property type="term" value="F:ATP binding"/>
    <property type="evidence" value="ECO:0007669"/>
    <property type="project" value="InterPro"/>
</dbReference>
<dbReference type="InterPro" id="IPR014001">
    <property type="entry name" value="Helicase_ATP-bd"/>
</dbReference>
<dbReference type="Pfam" id="PF00270">
    <property type="entry name" value="DEAD"/>
    <property type="match status" value="1"/>
</dbReference>
<dbReference type="EMBL" id="JPFY01000008">
    <property type="protein sequence ID" value="KEQ48674.1"/>
    <property type="molecule type" value="Genomic_DNA"/>
</dbReference>
<protein>
    <submittedName>
        <fullName evidence="2 3">DEAD/DEAH box helicase</fullName>
    </submittedName>
</protein>
<reference evidence="2 4" key="1">
    <citation type="submission" date="2014-05" db="EMBL/GenBank/DDBJ databases">
        <authorList>
            <person name="Daugherty S.C."/>
            <person name="Tallon L.J."/>
            <person name="Sadzewicz L."/>
            <person name="Kilian M."/>
            <person name="Tettelin H."/>
        </authorList>
    </citation>
    <scope>NUCLEOTIDE SEQUENCE [LARGE SCALE GENOMIC DNA]</scope>
    <source>
        <strain evidence="2 4">SK578</strain>
    </source>
</reference>
<evidence type="ECO:0000313" key="3">
    <source>
        <dbReference type="EMBL" id="RSJ95385.1"/>
    </source>
</evidence>
<dbReference type="GO" id="GO:0006139">
    <property type="term" value="P:nucleobase-containing compound metabolic process"/>
    <property type="evidence" value="ECO:0007669"/>
    <property type="project" value="InterPro"/>
</dbReference>
<reference evidence="3 5" key="2">
    <citation type="submission" date="2018-11" db="EMBL/GenBank/DDBJ databases">
        <title>Species Designations Belie Phenotypic and Genotypic Heterogeneity in Oral Streptococci.</title>
        <authorList>
            <person name="Velsko I."/>
        </authorList>
    </citation>
    <scope>NUCLEOTIDE SEQUENCE [LARGE SCALE GENOMIC DNA]</scope>
    <source>
        <strain evidence="3 5">BCC08</strain>
    </source>
</reference>
<name>A0A081R0F1_STRMT</name>
<accession>A0A081R0F1</accession>
<dbReference type="RefSeq" id="WP_042749770.1">
    <property type="nucleotide sequence ID" value="NZ_JPFY01000008.1"/>
</dbReference>
<dbReference type="AlphaFoldDB" id="A0A081R0F1"/>
<keyword evidence="2" id="KW-0347">Helicase</keyword>
<dbReference type="Proteomes" id="UP000277773">
    <property type="component" value="Unassembled WGS sequence"/>
</dbReference>
<keyword evidence="2" id="KW-0067">ATP-binding</keyword>
<dbReference type="SMART" id="SM00487">
    <property type="entry name" value="DEXDc"/>
    <property type="match status" value="1"/>
</dbReference>
<evidence type="ECO:0000313" key="4">
    <source>
        <dbReference type="Proteomes" id="UP000028089"/>
    </source>
</evidence>
<feature type="domain" description="Helicase ATP-binding" evidence="1">
    <location>
        <begin position="48"/>
        <end position="315"/>
    </location>
</feature>
<evidence type="ECO:0000313" key="2">
    <source>
        <dbReference type="EMBL" id="KEQ48674.1"/>
    </source>
</evidence>
<dbReference type="PROSITE" id="PS51192">
    <property type="entry name" value="HELICASE_ATP_BIND_1"/>
    <property type="match status" value="1"/>
</dbReference>
<dbReference type="SMART" id="SM00491">
    <property type="entry name" value="HELICc2"/>
    <property type="match status" value="1"/>
</dbReference>
<organism evidence="2 4">
    <name type="scientific">Streptococcus mitis</name>
    <dbReference type="NCBI Taxonomy" id="28037"/>
    <lineage>
        <taxon>Bacteria</taxon>
        <taxon>Bacillati</taxon>
        <taxon>Bacillota</taxon>
        <taxon>Bacilli</taxon>
        <taxon>Lactobacillales</taxon>
        <taxon>Streptococcaceae</taxon>
        <taxon>Streptococcus</taxon>
        <taxon>Streptococcus mitis group</taxon>
    </lineage>
</organism>
<dbReference type="PATRIC" id="fig|28037.93.peg.76"/>
<dbReference type="EMBL" id="RJPY01000011">
    <property type="protein sequence ID" value="RSJ95385.1"/>
    <property type="molecule type" value="Genomic_DNA"/>
</dbReference>
<dbReference type="GO" id="GO:0004386">
    <property type="term" value="F:helicase activity"/>
    <property type="evidence" value="ECO:0007669"/>
    <property type="project" value="UniProtKB-KW"/>
</dbReference>
<comment type="caution">
    <text evidence="2">The sequence shown here is derived from an EMBL/GenBank/DDBJ whole genome shotgun (WGS) entry which is preliminary data.</text>
</comment>
<dbReference type="SUPFAM" id="SSF52540">
    <property type="entry name" value="P-loop containing nucleoside triphosphate hydrolases"/>
    <property type="match status" value="1"/>
</dbReference>
<dbReference type="GO" id="GO:0003676">
    <property type="term" value="F:nucleic acid binding"/>
    <property type="evidence" value="ECO:0007669"/>
    <property type="project" value="InterPro"/>
</dbReference>
<sequence length="838" mass="96255">MGIDDLIFNRTNTDIVVSSDPIQIFNYLDKKDGFGYLRTNQADFLKEWNERRAERDIVGVMHTGAGKTLVGLLMLQSKLVEEKEPAIYLCPTKQLVEQTVKQASHYGMDVCEIGGDNRIPIEFKNAEKILVTTFSKLFNGKSIFGVKDFTNTASILKIGSVLIDDAHSCVDYARNGSTIIIKNDTPAFNRIFELFKAEIKRQSYGKYNSIQRSDASVSIQVPYWEWLSKIRDVKEILNTHFSQESADFEYRMIQNLLDFSRCYISGTQIEITPKYNPIEQIPSFSNAKHRYILSATINEKDLREELGIEKSAIENPIVTNSYVIDVGERMILAPTKYHKDITDSSIRNWMITECKKQSMGLVVIVPSRNSLATQEWEKLGAKIIDNSNYEDIFSGIESGNREQVVLVNRYEGIDFPGEQSHILILDGLPEFSTNKDKAISTTSQDDNWKLKIVQKIEQGLGRTVRSNSDYSVVFLLGDKLIDFISLKSNMKYFSLATQAQLSISNELVSGFVISDIKAAKEEIVKSINYCLSRNPNWVKYAKDKLSEVNVSELAHTDISDIENEHDSYKQYVRHDFTNAISKLEALRSNKSGNDLGRIYQEEAEVRFYSSDIQNSQNLQNLAFEEWDYAFKPATSGYQKALKAPDIIEASFKFITDHSDKYSLSKFINNIISKLRYDNEASSEHFEKAIEDLGKLLGLHSTRPEKIKDDGGPDNLWLSRDYQFVIECKNREVNNINKGDVEQLLHSELWFTNNYGSMYNQKLILFHAKSEKEREVQFSDNMYIVSNEKLNRLKDKIEQLKQLLNVNFDGLTKEQLQQYFFRTNLDITQIEHNFFTKAK</sequence>
<dbReference type="GO" id="GO:0016818">
    <property type="term" value="F:hydrolase activity, acting on acid anhydrides, in phosphorus-containing anhydrides"/>
    <property type="evidence" value="ECO:0007669"/>
    <property type="project" value="InterPro"/>
</dbReference>
<keyword evidence="2" id="KW-0547">Nucleotide-binding</keyword>
<keyword evidence="2" id="KW-0378">Hydrolase</keyword>
<evidence type="ECO:0000313" key="5">
    <source>
        <dbReference type="Proteomes" id="UP000277773"/>
    </source>
</evidence>
<gene>
    <name evidence="3" type="ORF">D8786_07750</name>
    <name evidence="2" type="ORF">SK578_0054</name>
</gene>
<dbReference type="Gene3D" id="3.40.50.300">
    <property type="entry name" value="P-loop containing nucleotide triphosphate hydrolases"/>
    <property type="match status" value="2"/>
</dbReference>